<organism evidence="1 2">
    <name type="scientific">Caligus rogercresseyi</name>
    <name type="common">Sea louse</name>
    <dbReference type="NCBI Taxonomy" id="217165"/>
    <lineage>
        <taxon>Eukaryota</taxon>
        <taxon>Metazoa</taxon>
        <taxon>Ecdysozoa</taxon>
        <taxon>Arthropoda</taxon>
        <taxon>Crustacea</taxon>
        <taxon>Multicrustacea</taxon>
        <taxon>Hexanauplia</taxon>
        <taxon>Copepoda</taxon>
        <taxon>Siphonostomatoida</taxon>
        <taxon>Caligidae</taxon>
        <taxon>Caligus</taxon>
    </lineage>
</organism>
<proteinExistence type="predicted"/>
<name>A0A7T8GXE1_CALRO</name>
<dbReference type="Proteomes" id="UP000595437">
    <property type="component" value="Chromosome 14"/>
</dbReference>
<keyword evidence="2" id="KW-1185">Reference proteome</keyword>
<evidence type="ECO:0000313" key="1">
    <source>
        <dbReference type="EMBL" id="QQP39599.1"/>
    </source>
</evidence>
<accession>A0A7T8GXE1</accession>
<sequence length="83" mass="9255">MFDFDIQHVKGTLLSHADAFSRGPVDEPEPNPDETDKLICFALTDLSPHENELHEAVKKMISSRAPLKLLTQATGQKFLPVLL</sequence>
<dbReference type="AlphaFoldDB" id="A0A7T8GXE1"/>
<dbReference type="EMBL" id="CP045903">
    <property type="protein sequence ID" value="QQP39599.1"/>
    <property type="molecule type" value="Genomic_DNA"/>
</dbReference>
<gene>
    <name evidence="1" type="ORF">FKW44_020538</name>
</gene>
<protein>
    <submittedName>
        <fullName evidence="1">LOC100535543</fullName>
    </submittedName>
</protein>
<evidence type="ECO:0000313" key="2">
    <source>
        <dbReference type="Proteomes" id="UP000595437"/>
    </source>
</evidence>
<reference evidence="2" key="1">
    <citation type="submission" date="2021-01" db="EMBL/GenBank/DDBJ databases">
        <title>Caligus Genome Assembly.</title>
        <authorList>
            <person name="Gallardo-Escarate C."/>
        </authorList>
    </citation>
    <scope>NUCLEOTIDE SEQUENCE [LARGE SCALE GENOMIC DNA]</scope>
</reference>